<dbReference type="PROSITE" id="PS50157">
    <property type="entry name" value="ZINC_FINGER_C2H2_2"/>
    <property type="match status" value="1"/>
</dbReference>
<feature type="compositionally biased region" description="Low complexity" evidence="6">
    <location>
        <begin position="812"/>
        <end position="823"/>
    </location>
</feature>
<dbReference type="GO" id="GO:0008270">
    <property type="term" value="F:zinc ion binding"/>
    <property type="evidence" value="ECO:0007669"/>
    <property type="project" value="UniProtKB-KW"/>
</dbReference>
<dbReference type="SUPFAM" id="SSF46774">
    <property type="entry name" value="ARID-like"/>
    <property type="match status" value="1"/>
</dbReference>
<keyword evidence="1" id="KW-0156">Chromatin regulator</keyword>
<keyword evidence="5" id="KW-0862">Zinc</keyword>
<keyword evidence="5" id="KW-0863">Zinc-finger</keyword>
<reference evidence="10" key="1">
    <citation type="submission" date="2016-01" db="EMBL/GenBank/DDBJ databases">
        <title>Reference transcriptome for the parasite Schistocephalus solidus: insights into the molecular evolution of parasitism.</title>
        <authorList>
            <person name="Hebert F.O."/>
            <person name="Grambauer S."/>
            <person name="Barber I."/>
            <person name="Landry C.R."/>
            <person name="Aubin-Horth N."/>
        </authorList>
    </citation>
    <scope>NUCLEOTIDE SEQUENCE</scope>
</reference>
<dbReference type="Gene3D" id="1.10.10.10">
    <property type="entry name" value="Winged helix-like DNA-binding domain superfamily/Winged helix DNA-binding domain"/>
    <property type="match status" value="1"/>
</dbReference>
<evidence type="ECO:0000313" key="10">
    <source>
        <dbReference type="EMBL" id="JAP59915.1"/>
    </source>
</evidence>
<dbReference type="CDD" id="cd16100">
    <property type="entry name" value="ARID"/>
    <property type="match status" value="1"/>
</dbReference>
<dbReference type="SMART" id="SM01014">
    <property type="entry name" value="ARID"/>
    <property type="match status" value="1"/>
</dbReference>
<organism evidence="10">
    <name type="scientific">Schistocephalus solidus</name>
    <name type="common">Tapeworm</name>
    <dbReference type="NCBI Taxonomy" id="70667"/>
    <lineage>
        <taxon>Eukaryota</taxon>
        <taxon>Metazoa</taxon>
        <taxon>Spiralia</taxon>
        <taxon>Lophotrochozoa</taxon>
        <taxon>Platyhelminthes</taxon>
        <taxon>Cestoda</taxon>
        <taxon>Eucestoda</taxon>
        <taxon>Diphyllobothriidea</taxon>
        <taxon>Diphyllobothriidae</taxon>
        <taxon>Schistocephalus</taxon>
    </lineage>
</organism>
<dbReference type="InterPro" id="IPR036431">
    <property type="entry name" value="ARID_dom_sf"/>
</dbReference>
<feature type="compositionally biased region" description="Polar residues" evidence="6">
    <location>
        <begin position="1388"/>
        <end position="1400"/>
    </location>
</feature>
<evidence type="ECO:0000259" key="8">
    <source>
        <dbReference type="PROSITE" id="PS51011"/>
    </source>
</evidence>
<dbReference type="PANTHER" id="PTHR22970">
    <property type="entry name" value="AT-RICH INTERACTIVE DOMAIN-CONTAINING PROTEIN 2"/>
    <property type="match status" value="1"/>
</dbReference>
<dbReference type="Gene3D" id="3.30.160.60">
    <property type="entry name" value="Classic Zinc Finger"/>
    <property type="match status" value="1"/>
</dbReference>
<feature type="compositionally biased region" description="Low complexity" evidence="6">
    <location>
        <begin position="1376"/>
        <end position="1387"/>
    </location>
</feature>
<dbReference type="PANTHER" id="PTHR22970:SF14">
    <property type="entry name" value="AT-RICH INTERACTIVE DOMAIN-CONTAINING PROTEIN 2"/>
    <property type="match status" value="1"/>
</dbReference>
<evidence type="ECO:0000256" key="4">
    <source>
        <dbReference type="ARBA" id="ARBA00023242"/>
    </source>
</evidence>
<dbReference type="GO" id="GO:0006355">
    <property type="term" value="P:regulation of DNA-templated transcription"/>
    <property type="evidence" value="ECO:0007669"/>
    <property type="project" value="InterPro"/>
</dbReference>
<keyword evidence="2" id="KW-0805">Transcription regulation</keyword>
<evidence type="ECO:0000259" key="7">
    <source>
        <dbReference type="PROSITE" id="PS50157"/>
    </source>
</evidence>
<dbReference type="InterPro" id="IPR013087">
    <property type="entry name" value="Znf_C2H2_type"/>
</dbReference>
<dbReference type="SMART" id="SM00355">
    <property type="entry name" value="ZnF_C2H2"/>
    <property type="match status" value="2"/>
</dbReference>
<feature type="domain" description="ARID" evidence="8">
    <location>
        <begin position="19"/>
        <end position="111"/>
    </location>
</feature>
<keyword evidence="4" id="KW-0539">Nucleus</keyword>
<dbReference type="SMART" id="SM00501">
    <property type="entry name" value="BRIGHT"/>
    <property type="match status" value="1"/>
</dbReference>
<dbReference type="Gene3D" id="1.10.150.60">
    <property type="entry name" value="ARID DNA-binding domain"/>
    <property type="match status" value="1"/>
</dbReference>
<dbReference type="InterPro" id="IPR003150">
    <property type="entry name" value="DNA-bd_RFX"/>
</dbReference>
<dbReference type="Pfam" id="PF02257">
    <property type="entry name" value="RFX_DNA_binding"/>
    <property type="match status" value="1"/>
</dbReference>
<dbReference type="Pfam" id="PF01388">
    <property type="entry name" value="ARID"/>
    <property type="match status" value="1"/>
</dbReference>
<dbReference type="PROSITE" id="PS51526">
    <property type="entry name" value="RFX_DBD"/>
    <property type="match status" value="1"/>
</dbReference>
<dbReference type="InterPro" id="IPR036388">
    <property type="entry name" value="WH-like_DNA-bd_sf"/>
</dbReference>
<keyword evidence="3" id="KW-0804">Transcription</keyword>
<gene>
    <name evidence="10" type="primary">ARID2</name>
    <name evidence="10" type="ORF">TR97733</name>
</gene>
<protein>
    <submittedName>
        <fullName evidence="10">AT-rich interactive domain-containing protein 2</fullName>
    </submittedName>
</protein>
<evidence type="ECO:0000256" key="1">
    <source>
        <dbReference type="ARBA" id="ARBA00022853"/>
    </source>
</evidence>
<evidence type="ECO:0000256" key="5">
    <source>
        <dbReference type="PROSITE-ProRule" id="PRU00042"/>
    </source>
</evidence>
<evidence type="ECO:0000256" key="6">
    <source>
        <dbReference type="SAM" id="MobiDB-lite"/>
    </source>
</evidence>
<feature type="region of interest" description="Disordered" evidence="6">
    <location>
        <begin position="811"/>
        <end position="846"/>
    </location>
</feature>
<feature type="domain" description="C2H2-type" evidence="7">
    <location>
        <begin position="1136"/>
        <end position="1161"/>
    </location>
</feature>
<feature type="domain" description="RFX-type winged-helix" evidence="9">
    <location>
        <begin position="704"/>
        <end position="797"/>
    </location>
</feature>
<evidence type="ECO:0000256" key="3">
    <source>
        <dbReference type="ARBA" id="ARBA00023163"/>
    </source>
</evidence>
<evidence type="ECO:0000256" key="2">
    <source>
        <dbReference type="ARBA" id="ARBA00023015"/>
    </source>
</evidence>
<dbReference type="EMBL" id="GEEE01003310">
    <property type="protein sequence ID" value="JAP59915.1"/>
    <property type="molecule type" value="Transcribed_RNA"/>
</dbReference>
<dbReference type="PROSITE" id="PS51011">
    <property type="entry name" value="ARID"/>
    <property type="match status" value="1"/>
</dbReference>
<dbReference type="GO" id="GO:0006325">
    <property type="term" value="P:chromatin organization"/>
    <property type="evidence" value="ECO:0007669"/>
    <property type="project" value="UniProtKB-KW"/>
</dbReference>
<proteinExistence type="predicted"/>
<evidence type="ECO:0000259" key="9">
    <source>
        <dbReference type="PROSITE" id="PS51526"/>
    </source>
</evidence>
<accession>A0A0V0J291</accession>
<dbReference type="PROSITE" id="PS00028">
    <property type="entry name" value="ZINC_FINGER_C2H2_1"/>
    <property type="match status" value="1"/>
</dbReference>
<name>A0A0V0J291_SCHSO</name>
<keyword evidence="5" id="KW-0479">Metal-binding</keyword>
<feature type="region of interest" description="Disordered" evidence="6">
    <location>
        <begin position="1360"/>
        <end position="1400"/>
    </location>
</feature>
<dbReference type="InterPro" id="IPR001606">
    <property type="entry name" value="ARID_dom"/>
</dbReference>
<sequence length="1518" mass="163022">MLSKHKSRANLLLARSTTSLPYRTCANFMADLVRFRGSLTNMTPCLNGQVLDLFALYNEVTSRGGSKKMTVLSQWDEVARTLGLSKGCANVGHALKCVFQNYLEGFERLQRTLDSQSFQEHLSFHAETENAEASNLSLQVVQNHLRDRWNLSTDLVEPVEYRSLILALTSGLPNEVDYAMNTILLMSSHSPGLELNRCPQMVSLLLSSVGVLSSDPKSYSVLWKFWKAQCHRSFDHFWNTTMCGEYEREFLDPASFADDQLKPSSLSDMPSVLELQDTMSYYDVEGHRVQLIATVFRNLVVNSTVNSAILGQDPDVLRFVCLCIYSRHNSLHQLGLDIMSFLHFPVVGTLVPVLKRLLDELLNSPDRVDVARGLRILRHLCESPLSSQQEVISGLGAVRRSYVIDASSRNFSFLVTLPTSVYSALMRIIYLRDLHLLILALDAVFALSSQGPLLCKLLLGQTDDNFFLDTLIAHLTFEPQSFGSESLIRMRVMQAPGLSLPPTTSSVKTTASRLKDHLSESSKSTKVMPINDLTSGLLLAPLPQPPAACFAVPVSIAKPVRPTGITDETEIPDAVPKKANAVPKVGLPPTTQWMSSSTAVASVTSTSQSPIVMTCQASSLVSPVVCYASESTSSLVSTHHTVLSSQAKVPKPTPPQSLAEPLMVAINGKPQLASSKPCETKGAKAPVIAGPIYLDAPKDRREFAMFWLNKNYQVHPQSSFPRVQIYADYQKAHQQNMIPGSALSAGEFHVVLKSMFPLVDQVKVLVPNGNVEIHYNKLKHVDAPEPLEQALGVQHIIAPFLTGQHADANATKNISSKSTSNSKVNKKRIHNTDPAIPLSEPKQSRLVDEGVANRTASPRPNSPLVNGQPTKLLALPNGIIELPTNGGLHHHVGTAPALVISRLEGLPKRANGISVNNGILEHQHIAPAALNAVPKPAQAFASVTLTSQIAAVQPTSAHLVEASSAVGPSPPQPHLLQFRTLIPPAPLCPLTQRASTHSISLTSRPVLCASGLNNTCPRHHSCHPQQQHIQRPPSLIVQSADTITVSSPHPHQPQTTPQTLTCLGTLVTAQNSTASHQVFVYSLATPSVIPLSVPTAATATPHQLTSTVSQPAQVPVVSPTPTALIAPSPAGGGVLHVCRWGGCAKSFTSADQLFSHVYSAHFLPIRGQESTCKWLNCREKGTRTSLALLNHLHEQHCTKTVLPVALSALQGGRTAGASIITPDPGNGWTSSGSPMTLVQIQPAPTPAVVSVTAMVTTTPSVSAAPAFLDGKPIQPRKPVTIAHPPLLLSSTVVTSVPEETKVQTAVTASSPAPINVDVPFVITVIPANTSTTVCTANAAETSSSTSMTNATAVVVCSASSASSAQPDPPRSLSRRGLSAPGSSAPSSVTHTKMQSVASTPVVSAERFRQSVRADFLSTAREGPVTKHIRLTAALILHNLATFYTPIRKRLLRYEPILCELAFAGTEASPTLAKCLSQCYESLDPEAAGDYGCQASTNDSTVPSTFAGDDLPETLDQAR</sequence>
<dbReference type="InterPro" id="IPR052406">
    <property type="entry name" value="Chromatin_Remodeling_Comp"/>
</dbReference>
<dbReference type="GO" id="GO:0003677">
    <property type="term" value="F:DNA binding"/>
    <property type="evidence" value="ECO:0007669"/>
    <property type="project" value="InterPro"/>
</dbReference>